<reference evidence="2" key="1">
    <citation type="journal article" date="2021" name="Nat. Commun.">
        <title>Genetic determinants of endophytism in the Arabidopsis root mycobiome.</title>
        <authorList>
            <person name="Mesny F."/>
            <person name="Miyauchi S."/>
            <person name="Thiergart T."/>
            <person name="Pickel B."/>
            <person name="Atanasova L."/>
            <person name="Karlsson M."/>
            <person name="Huettel B."/>
            <person name="Barry K.W."/>
            <person name="Haridas S."/>
            <person name="Chen C."/>
            <person name="Bauer D."/>
            <person name="Andreopoulos W."/>
            <person name="Pangilinan J."/>
            <person name="LaButti K."/>
            <person name="Riley R."/>
            <person name="Lipzen A."/>
            <person name="Clum A."/>
            <person name="Drula E."/>
            <person name="Henrissat B."/>
            <person name="Kohler A."/>
            <person name="Grigoriev I.V."/>
            <person name="Martin F.M."/>
            <person name="Hacquard S."/>
        </authorList>
    </citation>
    <scope>NUCLEOTIDE SEQUENCE</scope>
    <source>
        <strain evidence="2">MPI-CAGE-AT-0021</strain>
    </source>
</reference>
<dbReference type="OrthoDB" id="5077747at2759"/>
<evidence type="ECO:0000313" key="2">
    <source>
        <dbReference type="EMBL" id="KAH7109384.1"/>
    </source>
</evidence>
<feature type="region of interest" description="Disordered" evidence="1">
    <location>
        <begin position="1"/>
        <end position="22"/>
    </location>
</feature>
<evidence type="ECO:0000313" key="3">
    <source>
        <dbReference type="Proteomes" id="UP000717696"/>
    </source>
</evidence>
<sequence length="1415" mass="162525">MGRRALSSATKKERARERARNHRLQQLQRKQALVLQECSRHPTVRLIDDSFHVQPAQACSSHHDIAVVNPTHNLLSPAGLSHQSPRPTDRRSLPTGSLIRQAATTLPSAVLTAAVAAAPPIRLPAQPVYCPTPYGSSGAQTTSPSTSRRIETGDGMRQPTVLADTNPTCNSPPIRQEAHLEIGRPPTDFSVSTRELTRLRVRNYRNRLHRLRIPAIIPTNDPSFPAIRNCQGQSIPGPSLSTSRSRANPRADPENLHARASEGLADDVSPEGAQNSNATLERFIQALQVEDTRDNSDSLEPYRVAILTTGSRQLEVHEPEHTHTLQEAVQYLQHSLPPLPTIFGERDSYRPGDFFRQWQNFLSNQPTQPLSFRKSQAALTPSNLSITRQWDIDSVWFGAKGLQTIRPPNIFKLSFLPSSALNLSTDQVIQPHGLDLAKTRHTLIGTFNTQSVRFSAFLFFPNAARDSKSATRNALSLERQKDLYDHIIIPAAFEAISDPSRQEIPRTYDIAYAKSRSFQEKPGNNRWKPDDVSRALHLQYTVPAQDLSLFWHLVVEKADSLQIPTQRGEMVSYFKNPRLLFQSHDLKNTFGQRTLEETLHLFQQTVLQAFDPIHLDIRSCWLDIGARDHVTSLPPRDPLGSELYTLLWKSQCHDHLHEQLCKITPKSRLNATYFRSFLLHDIGDYQCKAKRTRTSNLGHPDERKPGIIRAKAYSCNKELFSVMSSDYDLFGSGFLPLLALNEEMIHDLSSANQGRHQAPTSRLQRNSLVKAWEANKRHLRAISNTKALASYGIRREMTFRLDVILTMWHRGYFQPSQNPHIGQRVWNLSFASELTEHLPFWAVPTRDINALMFTQAARLVLPLDHLFQEAALNVAVSSPGLILAFYTAQLFCRLLTYTLTSEQQFPYDNWIWLPRWTVQNRRALQARSLLERQGLGMEVSIRNYGMLWIPRQCMDWYGGHIALDTLIQLYIPRNPFQRKLLSQMNIQRLTASKVTIELSLRQLLQQARSEFDQGYRQRADELVENIFSLATEEVARAYHQHMLSKLQLHWERLRTRVGYNVLPRLRRLQQGQEESVIQVGRIVTAQTLLEIYDEAWTTYMRTQPTTESEQMPTELPCWMATRKCLPPEDSWSNFVFQRLFNCPSRARWDGLYFLELYRKFKASWEMIRDYAGSFDDRFRRIIGNFIMVTFNSDPTKEVGTNRGSRTWFEHRAAFFQIQYWAPYFSPPKSALNCSWGSVDDYQQRHPDIPPATTSSAINAIEFQHRSNTFNQLWLRVVSHPDQLHDAKTRERNRVCQEAIQCLLDLVGPQWSYQGDLAFSTNPCQPTILLPSRHNVIVLVDAIESLPRLNQKVLRRVQWIREVLHNNDQQYAIRSHLEAKQRAIDVVTQPNSLIRRFLAQTEPPQREVEVVDVFDE</sequence>
<evidence type="ECO:0000256" key="1">
    <source>
        <dbReference type="SAM" id="MobiDB-lite"/>
    </source>
</evidence>
<dbReference type="EMBL" id="JAGMUU010000073">
    <property type="protein sequence ID" value="KAH7109384.1"/>
    <property type="molecule type" value="Genomic_DNA"/>
</dbReference>
<feature type="region of interest" description="Disordered" evidence="1">
    <location>
        <begin position="134"/>
        <end position="189"/>
    </location>
</feature>
<feature type="compositionally biased region" description="Polar residues" evidence="1">
    <location>
        <begin position="230"/>
        <end position="246"/>
    </location>
</feature>
<feature type="compositionally biased region" description="Polar residues" evidence="1">
    <location>
        <begin position="134"/>
        <end position="147"/>
    </location>
</feature>
<dbReference type="Proteomes" id="UP000717696">
    <property type="component" value="Unassembled WGS sequence"/>
</dbReference>
<feature type="compositionally biased region" description="Polar residues" evidence="1">
    <location>
        <begin position="163"/>
        <end position="173"/>
    </location>
</feature>
<proteinExistence type="predicted"/>
<accession>A0A9P9I7L3</accession>
<gene>
    <name evidence="2" type="ORF">B0J13DRAFT_663769</name>
</gene>
<comment type="caution">
    <text evidence="2">The sequence shown here is derived from an EMBL/GenBank/DDBJ whole genome shotgun (WGS) entry which is preliminary data.</text>
</comment>
<feature type="region of interest" description="Disordered" evidence="1">
    <location>
        <begin position="218"/>
        <end position="254"/>
    </location>
</feature>
<keyword evidence="3" id="KW-1185">Reference proteome</keyword>
<name>A0A9P9I7L3_9HYPO</name>
<organism evidence="2 3">
    <name type="scientific">Dactylonectria estremocensis</name>
    <dbReference type="NCBI Taxonomy" id="1079267"/>
    <lineage>
        <taxon>Eukaryota</taxon>
        <taxon>Fungi</taxon>
        <taxon>Dikarya</taxon>
        <taxon>Ascomycota</taxon>
        <taxon>Pezizomycotina</taxon>
        <taxon>Sordariomycetes</taxon>
        <taxon>Hypocreomycetidae</taxon>
        <taxon>Hypocreales</taxon>
        <taxon>Nectriaceae</taxon>
        <taxon>Dactylonectria</taxon>
    </lineage>
</organism>
<protein>
    <submittedName>
        <fullName evidence="2">Uncharacterized protein</fullName>
    </submittedName>
</protein>